<dbReference type="RefSeq" id="WP_284874022.1">
    <property type="nucleotide sequence ID" value="NZ_CP126970.1"/>
</dbReference>
<comment type="similarity">
    <text evidence="3">Belongs to the glycosyltransferase 2 family.</text>
</comment>
<evidence type="ECO:0000256" key="5">
    <source>
        <dbReference type="ARBA" id="ARBA00022679"/>
    </source>
</evidence>
<comment type="cofactor">
    <cofactor evidence="2">
        <name>Mg(2+)</name>
        <dbReference type="ChEBI" id="CHEBI:18420"/>
    </cofactor>
</comment>
<evidence type="ECO:0000256" key="6">
    <source>
        <dbReference type="ARBA" id="ARBA00022842"/>
    </source>
</evidence>
<evidence type="ECO:0000259" key="11">
    <source>
        <dbReference type="Pfam" id="PF00535"/>
    </source>
</evidence>
<dbReference type="InterPro" id="IPR029044">
    <property type="entry name" value="Nucleotide-diphossugar_trans"/>
</dbReference>
<keyword evidence="5 12" id="KW-0808">Transferase</keyword>
<evidence type="ECO:0000256" key="7">
    <source>
        <dbReference type="ARBA" id="ARBA00039022"/>
    </source>
</evidence>
<dbReference type="PANTHER" id="PTHR48090">
    <property type="entry name" value="UNDECAPRENYL-PHOSPHATE 4-DEOXY-4-FORMAMIDO-L-ARABINOSE TRANSFERASE-RELATED"/>
    <property type="match status" value="1"/>
</dbReference>
<evidence type="ECO:0000256" key="10">
    <source>
        <dbReference type="ARBA" id="ARBA00048997"/>
    </source>
</evidence>
<comment type="cofactor">
    <cofactor evidence="1">
        <name>Mn(2+)</name>
        <dbReference type="ChEBI" id="CHEBI:29035"/>
    </cofactor>
</comment>
<proteinExistence type="inferred from homology"/>
<reference evidence="12 13" key="1">
    <citation type="submission" date="2023-05" db="EMBL/GenBank/DDBJ databases">
        <title>Corynebacterium suedekumii sp. nov. and Corynebacterium breve sp. nov. isolated from raw cow's milk.</title>
        <authorList>
            <person name="Baer M.K."/>
            <person name="Mehl L."/>
            <person name="Hellmuth R."/>
            <person name="Marke G."/>
            <person name="Lipski A."/>
        </authorList>
    </citation>
    <scope>NUCLEOTIDE SEQUENCE [LARGE SCALE GENOMIC DNA]</scope>
    <source>
        <strain evidence="12 13">LM112</strain>
    </source>
</reference>
<dbReference type="EMBL" id="CP126970">
    <property type="protein sequence ID" value="WIM69428.1"/>
    <property type="molecule type" value="Genomic_DNA"/>
</dbReference>
<organism evidence="12 13">
    <name type="scientific">Corynebacterium suedekumii</name>
    <dbReference type="NCBI Taxonomy" id="3049801"/>
    <lineage>
        <taxon>Bacteria</taxon>
        <taxon>Bacillati</taxon>
        <taxon>Actinomycetota</taxon>
        <taxon>Actinomycetes</taxon>
        <taxon>Mycobacteriales</taxon>
        <taxon>Corynebacteriaceae</taxon>
        <taxon>Corynebacterium</taxon>
    </lineage>
</organism>
<dbReference type="CDD" id="cd00761">
    <property type="entry name" value="Glyco_tranf_GTA_type"/>
    <property type="match status" value="1"/>
</dbReference>
<comment type="catalytic activity">
    <reaction evidence="10">
        <text>an NDP-alpha-D-glucose + (2R)-3-phosphoglycerate = (2R)-2-O-(alpha-D-glucopyranosyl)-3-phospho-glycerate + a ribonucleoside 5'-diphosphate + H(+)</text>
        <dbReference type="Rhea" id="RHEA:47244"/>
        <dbReference type="ChEBI" id="CHEBI:15378"/>
        <dbReference type="ChEBI" id="CHEBI:57930"/>
        <dbReference type="ChEBI" id="CHEBI:58272"/>
        <dbReference type="ChEBI" id="CHEBI:62600"/>
        <dbReference type="ChEBI" id="CHEBI:76533"/>
        <dbReference type="EC" id="2.4.1.266"/>
    </reaction>
    <physiologicalReaction direction="left-to-right" evidence="10">
        <dbReference type="Rhea" id="RHEA:47245"/>
    </physiologicalReaction>
</comment>
<dbReference type="NCBIfam" id="NF010496">
    <property type="entry name" value="PRK13915.1"/>
    <property type="match status" value="1"/>
</dbReference>
<accession>A0ABY8VL74</accession>
<evidence type="ECO:0000256" key="4">
    <source>
        <dbReference type="ARBA" id="ARBA00022676"/>
    </source>
</evidence>
<dbReference type="EC" id="2.4.1.266" evidence="7"/>
<comment type="catalytic activity">
    <reaction evidence="9">
        <text>(2R)-3-phosphoglycerate + UDP-alpha-D-glucose = (2R)-2-O-(alpha-D-glucopyranosyl)-3-phospho-glycerate + UDP + H(+)</text>
        <dbReference type="Rhea" id="RHEA:31319"/>
        <dbReference type="ChEBI" id="CHEBI:15378"/>
        <dbReference type="ChEBI" id="CHEBI:58223"/>
        <dbReference type="ChEBI" id="CHEBI:58272"/>
        <dbReference type="ChEBI" id="CHEBI:58885"/>
        <dbReference type="ChEBI" id="CHEBI:62600"/>
        <dbReference type="EC" id="2.4.1.266"/>
    </reaction>
    <physiologicalReaction direction="left-to-right" evidence="9">
        <dbReference type="Rhea" id="RHEA:31320"/>
    </physiologicalReaction>
</comment>
<evidence type="ECO:0000256" key="1">
    <source>
        <dbReference type="ARBA" id="ARBA00001936"/>
    </source>
</evidence>
<dbReference type="Gene3D" id="3.90.550.10">
    <property type="entry name" value="Spore Coat Polysaccharide Biosynthesis Protein SpsA, Chain A"/>
    <property type="match status" value="1"/>
</dbReference>
<dbReference type="SUPFAM" id="SSF53448">
    <property type="entry name" value="Nucleotide-diphospho-sugar transferases"/>
    <property type="match status" value="1"/>
</dbReference>
<evidence type="ECO:0000256" key="8">
    <source>
        <dbReference type="ARBA" id="ARBA00040894"/>
    </source>
</evidence>
<sequence>MRVSVVIPALDEAPTVGDVVRAVLADQPHEVLVIDADSTDDTPARATRAGARVLNWRDILPDIPPRPGKGESLWRGVAAATGEIVAFVDADLISPRPGMVAALTAPFRDAGVHLVKADYRRALDGQPTGGGRVTELTARPLLRLRHPELAHIRQPLAGEYAIRRATALDCEFVAGYGVEAGLLVDVAARHGAAAVTQVDLGVRRHRNRPLAELVPMADVVAATLLDRAGVEKRPALSGIL</sequence>
<protein>
    <recommendedName>
        <fullName evidence="8">Glucosyl-3-phosphoglycerate synthase</fullName>
        <ecNumber evidence="7">2.4.1.266</ecNumber>
    </recommendedName>
</protein>
<dbReference type="InterPro" id="IPR001173">
    <property type="entry name" value="Glyco_trans_2-like"/>
</dbReference>
<gene>
    <name evidence="12" type="ORF">QP029_09210</name>
</gene>
<feature type="domain" description="Glycosyltransferase 2-like" evidence="11">
    <location>
        <begin position="4"/>
        <end position="122"/>
    </location>
</feature>
<evidence type="ECO:0000313" key="12">
    <source>
        <dbReference type="EMBL" id="WIM69428.1"/>
    </source>
</evidence>
<keyword evidence="6" id="KW-0460">Magnesium</keyword>
<evidence type="ECO:0000313" key="13">
    <source>
        <dbReference type="Proteomes" id="UP001238805"/>
    </source>
</evidence>
<dbReference type="PANTHER" id="PTHR48090:SF10">
    <property type="entry name" value="GLUCOSYL-3-PHOSPHOGLYCERATE SYNTHASE"/>
    <property type="match status" value="1"/>
</dbReference>
<dbReference type="GO" id="GO:0016757">
    <property type="term" value="F:glycosyltransferase activity"/>
    <property type="evidence" value="ECO:0007669"/>
    <property type="project" value="UniProtKB-KW"/>
</dbReference>
<dbReference type="InterPro" id="IPR050256">
    <property type="entry name" value="Glycosyltransferase_2"/>
</dbReference>
<evidence type="ECO:0000256" key="9">
    <source>
        <dbReference type="ARBA" id="ARBA00048689"/>
    </source>
</evidence>
<dbReference type="Proteomes" id="UP001238805">
    <property type="component" value="Chromosome"/>
</dbReference>
<keyword evidence="13" id="KW-1185">Reference proteome</keyword>
<evidence type="ECO:0000256" key="3">
    <source>
        <dbReference type="ARBA" id="ARBA00006739"/>
    </source>
</evidence>
<evidence type="ECO:0000256" key="2">
    <source>
        <dbReference type="ARBA" id="ARBA00001946"/>
    </source>
</evidence>
<keyword evidence="4 12" id="KW-0328">Glycosyltransferase</keyword>
<name>A0ABY8VL74_9CORY</name>
<dbReference type="Pfam" id="PF00535">
    <property type="entry name" value="Glycos_transf_2"/>
    <property type="match status" value="1"/>
</dbReference>